<dbReference type="RefSeq" id="WP_106455513.1">
    <property type="nucleotide sequence ID" value="NZ_PXOH01000003.1"/>
</dbReference>
<reference evidence="1 2" key="1">
    <citation type="submission" date="2018-03" db="EMBL/GenBank/DDBJ databases">
        <title>The ancient ancestry and fast evolution of plastids.</title>
        <authorList>
            <person name="Moore K.R."/>
            <person name="Magnabosco C."/>
            <person name="Momper L."/>
            <person name="Gold D.A."/>
            <person name="Bosak T."/>
            <person name="Fournier G.P."/>
        </authorList>
    </citation>
    <scope>NUCLEOTIDE SEQUENCE [LARGE SCALE GENOMIC DNA]</scope>
    <source>
        <strain evidence="1 2">CCALA 016</strain>
    </source>
</reference>
<dbReference type="AlphaFoldDB" id="A0A2T1M1L7"/>
<gene>
    <name evidence="1" type="ORF">C7H19_03530</name>
</gene>
<proteinExistence type="predicted"/>
<sequence length="87" mass="10114">MTEDRLSRIEEILQATAILTQQNRQDLVTLTNAVNTNTAHIRRLEERLNQFLTQAEADREVIRNEMTGIRTEVIRILEHLFGQQNGN</sequence>
<keyword evidence="2" id="KW-1185">Reference proteome</keyword>
<name>A0A2T1M1L7_9CHRO</name>
<evidence type="ECO:0000313" key="2">
    <source>
        <dbReference type="Proteomes" id="UP000239001"/>
    </source>
</evidence>
<reference evidence="1 2" key="2">
    <citation type="submission" date="2018-03" db="EMBL/GenBank/DDBJ databases">
        <authorList>
            <person name="Keele B.F."/>
        </authorList>
    </citation>
    <scope>NUCLEOTIDE SEQUENCE [LARGE SCALE GENOMIC DNA]</scope>
    <source>
        <strain evidence="1 2">CCALA 016</strain>
    </source>
</reference>
<dbReference type="EMBL" id="PXOH01000003">
    <property type="protein sequence ID" value="PSF38591.1"/>
    <property type="molecule type" value="Genomic_DNA"/>
</dbReference>
<dbReference type="Proteomes" id="UP000239001">
    <property type="component" value="Unassembled WGS sequence"/>
</dbReference>
<accession>A0A2T1M1L7</accession>
<protein>
    <submittedName>
        <fullName evidence="1">Uncharacterized protein</fullName>
    </submittedName>
</protein>
<evidence type="ECO:0000313" key="1">
    <source>
        <dbReference type="EMBL" id="PSF38591.1"/>
    </source>
</evidence>
<organism evidence="1 2">
    <name type="scientific">Aphanothece hegewaldii CCALA 016</name>
    <dbReference type="NCBI Taxonomy" id="2107694"/>
    <lineage>
        <taxon>Bacteria</taxon>
        <taxon>Bacillati</taxon>
        <taxon>Cyanobacteriota</taxon>
        <taxon>Cyanophyceae</taxon>
        <taxon>Oscillatoriophycideae</taxon>
        <taxon>Chroococcales</taxon>
        <taxon>Aphanothecaceae</taxon>
        <taxon>Aphanothece</taxon>
    </lineage>
</organism>
<comment type="caution">
    <text evidence="1">The sequence shown here is derived from an EMBL/GenBank/DDBJ whole genome shotgun (WGS) entry which is preliminary data.</text>
</comment>